<accession>B7BE06</accession>
<reference evidence="1 2" key="2">
    <citation type="submission" date="2008-10" db="EMBL/GenBank/DDBJ databases">
        <authorList>
            <person name="Fulton L."/>
            <person name="Clifton S."/>
            <person name="Fulton B."/>
            <person name="Xu J."/>
            <person name="Minx P."/>
            <person name="Pepin K.H."/>
            <person name="Johnson M."/>
            <person name="Bhonagiri V."/>
            <person name="Nash W.E."/>
            <person name="Mardis E.R."/>
            <person name="Wilson R.K."/>
        </authorList>
    </citation>
    <scope>NUCLEOTIDE SEQUENCE [LARGE SCALE GENOMIC DNA]</scope>
    <source>
        <strain evidence="1 2">DSM 18315</strain>
    </source>
</reference>
<comment type="caution">
    <text evidence="1">The sequence shown here is derived from an EMBL/GenBank/DDBJ whole genome shotgun (WGS) entry which is preliminary data.</text>
</comment>
<proteinExistence type="predicted"/>
<dbReference type="AlphaFoldDB" id="B7BE06"/>
<name>B7BE06_9BACT</name>
<sequence>MNTTYLHPQFLRIFLFIEDGGKRAFCYFCAAFCSPSKVAGGKPAIRQRVRNGCKVP</sequence>
<dbReference type="STRING" id="537006.PRABACTJOHN_03281"/>
<protein>
    <submittedName>
        <fullName evidence="1">Uncharacterized protein</fullName>
    </submittedName>
</protein>
<evidence type="ECO:0000313" key="1">
    <source>
        <dbReference type="EMBL" id="EEC95287.1"/>
    </source>
</evidence>
<reference evidence="1 2" key="1">
    <citation type="submission" date="2008-10" db="EMBL/GenBank/DDBJ databases">
        <title>Draft genome sequence of Parabacteroides johnsonii (DSM 18315).</title>
        <authorList>
            <person name="Sudarsanam P."/>
            <person name="Ley R."/>
            <person name="Guruge J."/>
            <person name="Turnbaugh P.J."/>
            <person name="Mahowald M."/>
            <person name="Liep D."/>
            <person name="Gordon J."/>
        </authorList>
    </citation>
    <scope>NUCLEOTIDE SEQUENCE [LARGE SCALE GENOMIC DNA]</scope>
    <source>
        <strain evidence="1 2">DSM 18315</strain>
    </source>
</reference>
<dbReference type="Proteomes" id="UP000005510">
    <property type="component" value="Unassembled WGS sequence"/>
</dbReference>
<dbReference type="EMBL" id="ABYH01000351">
    <property type="protein sequence ID" value="EEC95287.1"/>
    <property type="molecule type" value="Genomic_DNA"/>
</dbReference>
<gene>
    <name evidence="1" type="ORF">PRABACTJOHN_03281</name>
</gene>
<dbReference type="HOGENOM" id="CLU_3010130_0_0_10"/>
<organism evidence="1 2">
    <name type="scientific">Parabacteroides johnsonii DSM 18315</name>
    <dbReference type="NCBI Taxonomy" id="537006"/>
    <lineage>
        <taxon>Bacteria</taxon>
        <taxon>Pseudomonadati</taxon>
        <taxon>Bacteroidota</taxon>
        <taxon>Bacteroidia</taxon>
        <taxon>Bacteroidales</taxon>
        <taxon>Tannerellaceae</taxon>
        <taxon>Parabacteroides</taxon>
    </lineage>
</organism>
<evidence type="ECO:0000313" key="2">
    <source>
        <dbReference type="Proteomes" id="UP000005510"/>
    </source>
</evidence>